<reference evidence="1" key="1">
    <citation type="submission" date="2014-11" db="EMBL/GenBank/DDBJ databases">
        <authorList>
            <person name="Amaro Gonzalez C."/>
        </authorList>
    </citation>
    <scope>NUCLEOTIDE SEQUENCE</scope>
</reference>
<dbReference type="AlphaFoldDB" id="A0A0E9SND9"/>
<reference evidence="1" key="2">
    <citation type="journal article" date="2015" name="Fish Shellfish Immunol.">
        <title>Early steps in the European eel (Anguilla anguilla)-Vibrio vulnificus interaction in the gills: Role of the RtxA13 toxin.</title>
        <authorList>
            <person name="Callol A."/>
            <person name="Pajuelo D."/>
            <person name="Ebbesson L."/>
            <person name="Teles M."/>
            <person name="MacKenzie S."/>
            <person name="Amaro C."/>
        </authorList>
    </citation>
    <scope>NUCLEOTIDE SEQUENCE</scope>
</reference>
<name>A0A0E9SND9_ANGAN</name>
<evidence type="ECO:0000313" key="1">
    <source>
        <dbReference type="EMBL" id="JAH42821.1"/>
    </source>
</evidence>
<sequence length="49" mass="6071">MVLYIPHYYMCLEMGWGHLSHWYYRPNYVSTLHQLSEIAIVIYLFYKNI</sequence>
<dbReference type="EMBL" id="GBXM01065756">
    <property type="protein sequence ID" value="JAH42821.1"/>
    <property type="molecule type" value="Transcribed_RNA"/>
</dbReference>
<protein>
    <submittedName>
        <fullName evidence="1">Uncharacterized protein</fullName>
    </submittedName>
</protein>
<organism evidence="1">
    <name type="scientific">Anguilla anguilla</name>
    <name type="common">European freshwater eel</name>
    <name type="synonym">Muraena anguilla</name>
    <dbReference type="NCBI Taxonomy" id="7936"/>
    <lineage>
        <taxon>Eukaryota</taxon>
        <taxon>Metazoa</taxon>
        <taxon>Chordata</taxon>
        <taxon>Craniata</taxon>
        <taxon>Vertebrata</taxon>
        <taxon>Euteleostomi</taxon>
        <taxon>Actinopterygii</taxon>
        <taxon>Neopterygii</taxon>
        <taxon>Teleostei</taxon>
        <taxon>Anguilliformes</taxon>
        <taxon>Anguillidae</taxon>
        <taxon>Anguilla</taxon>
    </lineage>
</organism>
<proteinExistence type="predicted"/>
<accession>A0A0E9SND9</accession>